<keyword evidence="6 11" id="KW-0418">Kinase</keyword>
<evidence type="ECO:0000256" key="8">
    <source>
        <dbReference type="ARBA" id="ARBA00023012"/>
    </source>
</evidence>
<dbReference type="GO" id="GO:0005524">
    <property type="term" value="F:ATP binding"/>
    <property type="evidence" value="ECO:0007669"/>
    <property type="project" value="UniProtKB-KW"/>
</dbReference>
<evidence type="ECO:0000256" key="7">
    <source>
        <dbReference type="ARBA" id="ARBA00022840"/>
    </source>
</evidence>
<dbReference type="Gene3D" id="1.20.5.1930">
    <property type="match status" value="1"/>
</dbReference>
<comment type="catalytic activity">
    <reaction evidence="1">
        <text>ATP + protein L-histidine = ADP + protein N-phospho-L-histidine.</text>
        <dbReference type="EC" id="2.7.13.3"/>
    </reaction>
</comment>
<name>A0A2T0B1Q1_9CLOT</name>
<keyword evidence="12" id="KW-1185">Reference proteome</keyword>
<keyword evidence="9" id="KW-0812">Transmembrane</keyword>
<feature type="transmembrane region" description="Helical" evidence="9">
    <location>
        <begin position="115"/>
        <end position="132"/>
    </location>
</feature>
<dbReference type="GO" id="GO:0000155">
    <property type="term" value="F:phosphorelay sensor kinase activity"/>
    <property type="evidence" value="ECO:0007669"/>
    <property type="project" value="InterPro"/>
</dbReference>
<reference evidence="11 12" key="1">
    <citation type="submission" date="2018-03" db="EMBL/GenBank/DDBJ databases">
        <title>Genome sequence of Clostridium liquoris DSM 100320.</title>
        <authorList>
            <person name="Poehlein A."/>
            <person name="Daniel R."/>
        </authorList>
    </citation>
    <scope>NUCLEOTIDE SEQUENCE [LARGE SCALE GENOMIC DNA]</scope>
    <source>
        <strain evidence="11 12">DSM 100320</strain>
    </source>
</reference>
<evidence type="ECO:0000256" key="2">
    <source>
        <dbReference type="ARBA" id="ARBA00012438"/>
    </source>
</evidence>
<dbReference type="EC" id="2.7.13.3" evidence="2"/>
<feature type="transmembrane region" description="Helical" evidence="9">
    <location>
        <begin position="92"/>
        <end position="109"/>
    </location>
</feature>
<dbReference type="GO" id="GO:0046983">
    <property type="term" value="F:protein dimerization activity"/>
    <property type="evidence" value="ECO:0007669"/>
    <property type="project" value="InterPro"/>
</dbReference>
<keyword evidence="5" id="KW-0547">Nucleotide-binding</keyword>
<dbReference type="Gene3D" id="3.30.565.10">
    <property type="entry name" value="Histidine kinase-like ATPase, C-terminal domain"/>
    <property type="match status" value="1"/>
</dbReference>
<evidence type="ECO:0000256" key="9">
    <source>
        <dbReference type="SAM" id="Phobius"/>
    </source>
</evidence>
<feature type="transmembrane region" description="Helical" evidence="9">
    <location>
        <begin position="29"/>
        <end position="49"/>
    </location>
</feature>
<evidence type="ECO:0000256" key="3">
    <source>
        <dbReference type="ARBA" id="ARBA00022553"/>
    </source>
</evidence>
<accession>A0A2T0B1Q1</accession>
<dbReference type="RefSeq" id="WP_106064336.1">
    <property type="nucleotide sequence ID" value="NZ_PVXO01000060.1"/>
</dbReference>
<gene>
    <name evidence="11" type="primary">desK</name>
    <name evidence="11" type="ORF">CLLI_22850</name>
</gene>
<dbReference type="Pfam" id="PF07730">
    <property type="entry name" value="HisKA_3"/>
    <property type="match status" value="1"/>
</dbReference>
<dbReference type="SUPFAM" id="SSF55874">
    <property type="entry name" value="ATPase domain of HSP90 chaperone/DNA topoisomerase II/histidine kinase"/>
    <property type="match status" value="1"/>
</dbReference>
<keyword evidence="9" id="KW-0472">Membrane</keyword>
<evidence type="ECO:0000256" key="1">
    <source>
        <dbReference type="ARBA" id="ARBA00000085"/>
    </source>
</evidence>
<comment type="caution">
    <text evidence="11">The sequence shown here is derived from an EMBL/GenBank/DDBJ whole genome shotgun (WGS) entry which is preliminary data.</text>
</comment>
<organism evidence="11 12">
    <name type="scientific">Clostridium liquoris</name>
    <dbReference type="NCBI Taxonomy" id="1289519"/>
    <lineage>
        <taxon>Bacteria</taxon>
        <taxon>Bacillati</taxon>
        <taxon>Bacillota</taxon>
        <taxon>Clostridia</taxon>
        <taxon>Eubacteriales</taxon>
        <taxon>Clostridiaceae</taxon>
        <taxon>Clostridium</taxon>
    </lineage>
</organism>
<dbReference type="InterPro" id="IPR050482">
    <property type="entry name" value="Sensor_HK_TwoCompSys"/>
</dbReference>
<dbReference type="GO" id="GO:0016020">
    <property type="term" value="C:membrane"/>
    <property type="evidence" value="ECO:0007669"/>
    <property type="project" value="InterPro"/>
</dbReference>
<keyword evidence="8" id="KW-0902">Two-component regulatory system</keyword>
<feature type="domain" description="Signal transduction histidine kinase subgroup 3 dimerisation and phosphoacceptor" evidence="10">
    <location>
        <begin position="177"/>
        <end position="243"/>
    </location>
</feature>
<keyword evidence="4 11" id="KW-0808">Transferase</keyword>
<protein>
    <recommendedName>
        <fullName evidence="2">histidine kinase</fullName>
        <ecNumber evidence="2">2.7.13.3</ecNumber>
    </recommendedName>
</protein>
<dbReference type="InterPro" id="IPR036890">
    <property type="entry name" value="HATPase_C_sf"/>
</dbReference>
<dbReference type="Proteomes" id="UP000239706">
    <property type="component" value="Unassembled WGS sequence"/>
</dbReference>
<dbReference type="InterPro" id="IPR011712">
    <property type="entry name" value="Sig_transdc_His_kin_sub3_dim/P"/>
</dbReference>
<keyword evidence="3" id="KW-0597">Phosphoprotein</keyword>
<evidence type="ECO:0000256" key="4">
    <source>
        <dbReference type="ARBA" id="ARBA00022679"/>
    </source>
</evidence>
<evidence type="ECO:0000256" key="6">
    <source>
        <dbReference type="ARBA" id="ARBA00022777"/>
    </source>
</evidence>
<evidence type="ECO:0000256" key="5">
    <source>
        <dbReference type="ARBA" id="ARBA00022741"/>
    </source>
</evidence>
<dbReference type="PANTHER" id="PTHR24421">
    <property type="entry name" value="NITRATE/NITRITE SENSOR PROTEIN NARX-RELATED"/>
    <property type="match status" value="1"/>
</dbReference>
<keyword evidence="9" id="KW-1133">Transmembrane helix</keyword>
<evidence type="ECO:0000259" key="10">
    <source>
        <dbReference type="Pfam" id="PF07730"/>
    </source>
</evidence>
<feature type="transmembrane region" description="Helical" evidence="9">
    <location>
        <begin position="55"/>
        <end position="80"/>
    </location>
</feature>
<evidence type="ECO:0000313" key="11">
    <source>
        <dbReference type="EMBL" id="PRR77721.1"/>
    </source>
</evidence>
<evidence type="ECO:0000313" key="12">
    <source>
        <dbReference type="Proteomes" id="UP000239706"/>
    </source>
</evidence>
<dbReference type="EMBL" id="PVXO01000060">
    <property type="protein sequence ID" value="PRR77721.1"/>
    <property type="molecule type" value="Genomic_DNA"/>
</dbReference>
<sequence length="368" mass="42523">MDKWIILNKFVILIYCFLKYISSSYNKNSLIILGLLFYIAISMIYYIVHKGKVKIIIGILSMILLVFFGSYFSSVFLFFIPINYIEFVYDNNLNNAYILGLIFVSPIFIHSSIRGEYFIILLFSYLIYILSYKSEYKVRRLLQENDNLKEKNDELYNKVNKDLEYENQIMYTSKLEERNKIAQEMHDKIGHTISGSIMHLEAAKLLMDKDKEKASIFIDDTIKVLREGMESIRITLRSIKPASEQMGINRIRLMLNEVSSRTNITCNLMHSGNIQSITYAQWKIIYDSTKECVTNTIKYSKATMVTVNIQVFNKITKAEIKDNGIGNFNIKKGMGIKGIEERCEKIGGKVIIDGSMGFSVILILPMNS</sequence>
<proteinExistence type="predicted"/>
<feature type="transmembrane region" description="Helical" evidence="9">
    <location>
        <begin position="6"/>
        <end position="22"/>
    </location>
</feature>
<dbReference type="PANTHER" id="PTHR24421:SF10">
    <property type="entry name" value="NITRATE_NITRITE SENSOR PROTEIN NARQ"/>
    <property type="match status" value="1"/>
</dbReference>
<keyword evidence="7" id="KW-0067">ATP-binding</keyword>
<dbReference type="OrthoDB" id="9781904at2"/>
<dbReference type="AlphaFoldDB" id="A0A2T0B1Q1"/>